<name>A0A2T7BPQ9_9BACT</name>
<dbReference type="Proteomes" id="UP000244450">
    <property type="component" value="Unassembled WGS sequence"/>
</dbReference>
<comment type="caution">
    <text evidence="2">The sequence shown here is derived from an EMBL/GenBank/DDBJ whole genome shotgun (WGS) entry which is preliminary data.</text>
</comment>
<dbReference type="EMBL" id="QCYK01000001">
    <property type="protein sequence ID" value="PUZ29664.1"/>
    <property type="molecule type" value="Genomic_DNA"/>
</dbReference>
<dbReference type="OrthoDB" id="5505971at2"/>
<dbReference type="RefSeq" id="WP_108686301.1">
    <property type="nucleotide sequence ID" value="NZ_QCYK01000001.1"/>
</dbReference>
<dbReference type="SUPFAM" id="SSF49464">
    <property type="entry name" value="Carboxypeptidase regulatory domain-like"/>
    <property type="match status" value="1"/>
</dbReference>
<reference evidence="2 3" key="1">
    <citation type="submission" date="2018-04" db="EMBL/GenBank/DDBJ databases">
        <title>Chitinophaga fuyangensis sp. nov., isolated from soil in a chemical factory.</title>
        <authorList>
            <person name="Chen K."/>
        </authorList>
    </citation>
    <scope>NUCLEOTIDE SEQUENCE [LARGE SCALE GENOMIC DNA]</scope>
    <source>
        <strain evidence="2 3">LY-1</strain>
    </source>
</reference>
<keyword evidence="3" id="KW-1185">Reference proteome</keyword>
<evidence type="ECO:0008006" key="4">
    <source>
        <dbReference type="Google" id="ProtNLM"/>
    </source>
</evidence>
<evidence type="ECO:0000256" key="1">
    <source>
        <dbReference type="SAM" id="SignalP"/>
    </source>
</evidence>
<evidence type="ECO:0000313" key="2">
    <source>
        <dbReference type="EMBL" id="PUZ29664.1"/>
    </source>
</evidence>
<gene>
    <name evidence="2" type="ORF">DCC81_09560</name>
</gene>
<dbReference type="AlphaFoldDB" id="A0A2T7BPQ9"/>
<proteinExistence type="predicted"/>
<keyword evidence="1" id="KW-0732">Signal</keyword>
<organism evidence="2 3">
    <name type="scientific">Chitinophaga parva</name>
    <dbReference type="NCBI Taxonomy" id="2169414"/>
    <lineage>
        <taxon>Bacteria</taxon>
        <taxon>Pseudomonadati</taxon>
        <taxon>Bacteroidota</taxon>
        <taxon>Chitinophagia</taxon>
        <taxon>Chitinophagales</taxon>
        <taxon>Chitinophagaceae</taxon>
        <taxon>Chitinophaga</taxon>
    </lineage>
</organism>
<sequence length="609" mass="66920">MQYIKRRQGGWWLLLGCLLCLASSINAQSIQSRVVSVNVTRQPLGQVLNLISAQAHFVFSYNSNLVPADSLVTLDAPRKTVKQVLDLLFQGNLLYKESGNYLILQRPPAGQVFTISGYVIDQQSGHRLPNVSVYEKEQLVSTLTNEQGYFRIRIRTRDKPPMPVISISKELYLDTTIIASPAMAQDFTVSIRPAPMITLKPVDVTNDVEKTWMAHFFLSSRARMQSLNLKFLMDKPYQYSLVPGLGTHGHLSSQVVNRFSFNLIGGYSAGLNGLEFATVFNIDKGDVRDVQIAGVFNAVGGRVKGLQLAGVFNHVFDTTRAVQIAGVSNVVRSEASGLQLAGITNTDIGNFSGMQVNGVGAFNRKNFYGASLSGIMNLTLGWASGMQAAGIMNIVKDSTHGVQIAGIFNQTRKTMDGVQIAGIYNYARKAKGVQVSVVNVADTLDGVSIGVVNYVRTGYHKLSVYTTELMPLNVAFQSGARHIYTVVSGGVDFAHHRAFYNGFGMGYVFNLKHGMVLPVQLTNEIYHLGKDNEDQPEKDKQNAALLRLEPSLQWQVTPKFGLFIGPSYSFCYRALQGAEGYKSLPVSFATHYTDKTSGWFGFHAGICIF</sequence>
<accession>A0A2T7BPQ9</accession>
<feature type="chain" id="PRO_5015421599" description="Secretin/TonB short N-terminal domain-containing protein" evidence="1">
    <location>
        <begin position="28"/>
        <end position="609"/>
    </location>
</feature>
<protein>
    <recommendedName>
        <fullName evidence="4">Secretin/TonB short N-terminal domain-containing protein</fullName>
    </recommendedName>
</protein>
<dbReference type="InterPro" id="IPR008969">
    <property type="entry name" value="CarboxyPept-like_regulatory"/>
</dbReference>
<feature type="signal peptide" evidence="1">
    <location>
        <begin position="1"/>
        <end position="27"/>
    </location>
</feature>
<evidence type="ECO:0000313" key="3">
    <source>
        <dbReference type="Proteomes" id="UP000244450"/>
    </source>
</evidence>